<dbReference type="PANTHER" id="PTHR43673">
    <property type="entry name" value="NAD(P)H NITROREDUCTASE YDGI-RELATED"/>
    <property type="match status" value="1"/>
</dbReference>
<dbReference type="Gene3D" id="3.40.109.10">
    <property type="entry name" value="NADH Oxidase"/>
    <property type="match status" value="1"/>
</dbReference>
<evidence type="ECO:0000256" key="1">
    <source>
        <dbReference type="ARBA" id="ARBA00007118"/>
    </source>
</evidence>
<evidence type="ECO:0000313" key="4">
    <source>
        <dbReference type="EMBL" id="GGF35559.1"/>
    </source>
</evidence>
<dbReference type="EMBL" id="BMGP01000006">
    <property type="protein sequence ID" value="GGF35559.1"/>
    <property type="molecule type" value="Genomic_DNA"/>
</dbReference>
<evidence type="ECO:0000259" key="3">
    <source>
        <dbReference type="Pfam" id="PF00881"/>
    </source>
</evidence>
<sequence>MTLTEPTTTPEPTIAGRAAETSVPILDVLTDRWSPRSFEPTSEIDETTLTAALEAARWSPSAANSQPWKFIVGRRGTATFDLINANLMGFNQAWTPNASVLIVAIAEVIDDNGTPRRWAHYDLGQAMAHLSVQAHADGLHVHQMGGIEVAGLRETFGLDERWEPVTVTALGTVAPAEALADEGARSREVAPRTRKSLAEIVTIND</sequence>
<dbReference type="InterPro" id="IPR029479">
    <property type="entry name" value="Nitroreductase"/>
</dbReference>
<name>A0A917EYZ7_9MICO</name>
<dbReference type="AlphaFoldDB" id="A0A917EYZ7"/>
<accession>A0A917EYZ7</accession>
<dbReference type="CDD" id="cd02138">
    <property type="entry name" value="TdsD-like"/>
    <property type="match status" value="1"/>
</dbReference>
<dbReference type="InterPro" id="IPR000415">
    <property type="entry name" value="Nitroreductase-like"/>
</dbReference>
<gene>
    <name evidence="4" type="ORF">GCM10011399_30700</name>
</gene>
<dbReference type="Pfam" id="PF00881">
    <property type="entry name" value="Nitroreductase"/>
    <property type="match status" value="2"/>
</dbReference>
<dbReference type="PANTHER" id="PTHR43673:SF10">
    <property type="entry name" value="NADH DEHYDROGENASE_NAD(P)H NITROREDUCTASE XCC3605-RELATED"/>
    <property type="match status" value="1"/>
</dbReference>
<comment type="caution">
    <text evidence="4">The sequence shown here is derived from an EMBL/GenBank/DDBJ whole genome shotgun (WGS) entry which is preliminary data.</text>
</comment>
<organism evidence="4 5">
    <name type="scientific">Subtercola lobariae</name>
    <dbReference type="NCBI Taxonomy" id="1588641"/>
    <lineage>
        <taxon>Bacteria</taxon>
        <taxon>Bacillati</taxon>
        <taxon>Actinomycetota</taxon>
        <taxon>Actinomycetes</taxon>
        <taxon>Micrococcales</taxon>
        <taxon>Microbacteriaceae</taxon>
        <taxon>Subtercola</taxon>
    </lineage>
</organism>
<dbReference type="RefSeq" id="WP_188679805.1">
    <property type="nucleotide sequence ID" value="NZ_BMGP01000006.1"/>
</dbReference>
<dbReference type="Proteomes" id="UP000598775">
    <property type="component" value="Unassembled WGS sequence"/>
</dbReference>
<comment type="similarity">
    <text evidence="1">Belongs to the nitroreductase family.</text>
</comment>
<evidence type="ECO:0000313" key="5">
    <source>
        <dbReference type="Proteomes" id="UP000598775"/>
    </source>
</evidence>
<evidence type="ECO:0000256" key="2">
    <source>
        <dbReference type="ARBA" id="ARBA00023002"/>
    </source>
</evidence>
<proteinExistence type="inferred from homology"/>
<dbReference type="GO" id="GO:0016491">
    <property type="term" value="F:oxidoreductase activity"/>
    <property type="evidence" value="ECO:0007669"/>
    <property type="project" value="UniProtKB-KW"/>
</dbReference>
<feature type="domain" description="Nitroreductase" evidence="3">
    <location>
        <begin position="86"/>
        <end position="171"/>
    </location>
</feature>
<protein>
    <submittedName>
        <fullName evidence="4">Nitroreductase</fullName>
    </submittedName>
</protein>
<keyword evidence="2" id="KW-0560">Oxidoreductase</keyword>
<dbReference type="SUPFAM" id="SSF55469">
    <property type="entry name" value="FMN-dependent nitroreductase-like"/>
    <property type="match status" value="1"/>
</dbReference>
<keyword evidence="5" id="KW-1185">Reference proteome</keyword>
<reference evidence="4 5" key="1">
    <citation type="journal article" date="2014" name="Int. J. Syst. Evol. Microbiol.">
        <title>Complete genome sequence of Corynebacterium casei LMG S-19264T (=DSM 44701T), isolated from a smear-ripened cheese.</title>
        <authorList>
            <consortium name="US DOE Joint Genome Institute (JGI-PGF)"/>
            <person name="Walter F."/>
            <person name="Albersmeier A."/>
            <person name="Kalinowski J."/>
            <person name="Ruckert C."/>
        </authorList>
    </citation>
    <scope>NUCLEOTIDE SEQUENCE [LARGE SCALE GENOMIC DNA]</scope>
    <source>
        <strain evidence="4 5">CGMCC 1.12976</strain>
    </source>
</reference>
<feature type="domain" description="Nitroreductase" evidence="3">
    <location>
        <begin position="30"/>
        <end position="73"/>
    </location>
</feature>